<dbReference type="PANTHER" id="PTHR45755">
    <property type="match status" value="1"/>
</dbReference>
<dbReference type="EMBL" id="CP000050">
    <property type="protein sequence ID" value="AAY51103.1"/>
    <property type="molecule type" value="Genomic_DNA"/>
</dbReference>
<feature type="compositionally biased region" description="Basic residues" evidence="8">
    <location>
        <begin position="158"/>
        <end position="184"/>
    </location>
</feature>
<feature type="transmembrane region" description="Helical" evidence="9">
    <location>
        <begin position="60"/>
        <end position="77"/>
    </location>
</feature>
<evidence type="ECO:0000256" key="9">
    <source>
        <dbReference type="SAM" id="Phobius"/>
    </source>
</evidence>
<keyword evidence="5 9" id="KW-1133">Transmembrane helix</keyword>
<feature type="transmembrane region" description="Helical" evidence="9">
    <location>
        <begin position="131"/>
        <end position="149"/>
    </location>
</feature>
<feature type="domain" description="Cation efflux protein transmembrane" evidence="10">
    <location>
        <begin position="30"/>
        <end position="251"/>
    </location>
</feature>
<feature type="transmembrane region" description="Helical" evidence="9">
    <location>
        <begin position="89"/>
        <end position="111"/>
    </location>
</feature>
<dbReference type="RefSeq" id="WP_011270065.1">
    <property type="nucleotide sequence ID" value="NC_007086.1"/>
</dbReference>
<evidence type="ECO:0000256" key="2">
    <source>
        <dbReference type="ARBA" id="ARBA00022448"/>
    </source>
</evidence>
<dbReference type="AlphaFoldDB" id="A0A0H2XE03"/>
<dbReference type="Gene3D" id="1.20.1510.10">
    <property type="entry name" value="Cation efflux protein transmembrane domain"/>
    <property type="match status" value="1"/>
</dbReference>
<feature type="transmembrane region" description="Helical" evidence="9">
    <location>
        <begin position="226"/>
        <end position="243"/>
    </location>
</feature>
<dbReference type="HOGENOM" id="CLU_013430_1_0_6"/>
<dbReference type="PANTHER" id="PTHR45755:SF4">
    <property type="entry name" value="ZINC TRANSPORTER 7"/>
    <property type="match status" value="1"/>
</dbReference>
<feature type="transmembrane region" description="Helical" evidence="9">
    <location>
        <begin position="194"/>
        <end position="214"/>
    </location>
</feature>
<dbReference type="SUPFAM" id="SSF161111">
    <property type="entry name" value="Cation efflux protein transmembrane domain-like"/>
    <property type="match status" value="1"/>
</dbReference>
<dbReference type="InterPro" id="IPR002524">
    <property type="entry name" value="Cation_efflux"/>
</dbReference>
<feature type="transmembrane region" description="Helical" evidence="9">
    <location>
        <begin position="30"/>
        <end position="48"/>
    </location>
</feature>
<keyword evidence="6" id="KW-0406">Ion transport</keyword>
<dbReference type="KEGG" id="xcb:XC_4064"/>
<organism evidence="11 12">
    <name type="scientific">Xanthomonas campestris pv. campestris (strain 8004)</name>
    <dbReference type="NCBI Taxonomy" id="314565"/>
    <lineage>
        <taxon>Bacteria</taxon>
        <taxon>Pseudomonadati</taxon>
        <taxon>Pseudomonadota</taxon>
        <taxon>Gammaproteobacteria</taxon>
        <taxon>Lysobacterales</taxon>
        <taxon>Lysobacteraceae</taxon>
        <taxon>Xanthomonas</taxon>
    </lineage>
</organism>
<comment type="subcellular location">
    <subcellularLocation>
        <location evidence="1">Membrane</location>
        <topology evidence="1">Multi-pass membrane protein</topology>
    </subcellularLocation>
</comment>
<evidence type="ECO:0000256" key="1">
    <source>
        <dbReference type="ARBA" id="ARBA00004141"/>
    </source>
</evidence>
<dbReference type="NCBIfam" id="TIGR01297">
    <property type="entry name" value="CDF"/>
    <property type="match status" value="1"/>
</dbReference>
<feature type="region of interest" description="Disordered" evidence="8">
    <location>
        <begin position="158"/>
        <end position="185"/>
    </location>
</feature>
<keyword evidence="2" id="KW-0813">Transport</keyword>
<dbReference type="Proteomes" id="UP000000420">
    <property type="component" value="Chromosome"/>
</dbReference>
<evidence type="ECO:0000256" key="4">
    <source>
        <dbReference type="ARBA" id="ARBA00022906"/>
    </source>
</evidence>
<evidence type="ECO:0000256" key="3">
    <source>
        <dbReference type="ARBA" id="ARBA00022692"/>
    </source>
</evidence>
<dbReference type="InterPro" id="IPR027469">
    <property type="entry name" value="Cation_efflux_TMD_sf"/>
</dbReference>
<gene>
    <name evidence="11" type="ordered locus">XC_4064</name>
</gene>
<reference evidence="11 12" key="1">
    <citation type="journal article" date="2005" name="Genome Res.">
        <title>Comparative and functional genomic analyses of the pathogenicity of phytopathogen Xanthomonas campestris pv. campestris.</title>
        <authorList>
            <person name="Qian W."/>
            <person name="Jia Y."/>
            <person name="Ren S.X."/>
            <person name="He Y.Q."/>
            <person name="Feng J.X."/>
            <person name="Lu L.F."/>
            <person name="Sun Q."/>
            <person name="Ying G."/>
            <person name="Tang D.J."/>
            <person name="Tang H."/>
            <person name="Wu W."/>
            <person name="Hao P."/>
            <person name="Wang L."/>
            <person name="Jiang B.L."/>
            <person name="Zeng S."/>
            <person name="Gu W.Y."/>
            <person name="Lu G."/>
            <person name="Rong L."/>
            <person name="Tian Y."/>
            <person name="Yao Z."/>
            <person name="Fu G."/>
            <person name="Chen B."/>
            <person name="Fang R."/>
            <person name="Qiang B."/>
            <person name="Chen Z."/>
            <person name="Zhao G.P."/>
            <person name="Tang J.L."/>
            <person name="He C."/>
        </authorList>
    </citation>
    <scope>NUCLEOTIDE SEQUENCE [LARGE SCALE GENOMIC DNA]</scope>
    <source>
        <strain evidence="11 12">8004</strain>
    </source>
</reference>
<evidence type="ECO:0000256" key="7">
    <source>
        <dbReference type="ARBA" id="ARBA00023136"/>
    </source>
</evidence>
<dbReference type="InterPro" id="IPR058533">
    <property type="entry name" value="Cation_efflux_TM"/>
</dbReference>
<accession>A0A0H2XE03</accession>
<dbReference type="GO" id="GO:0005385">
    <property type="term" value="F:zinc ion transmembrane transporter activity"/>
    <property type="evidence" value="ECO:0007669"/>
    <property type="project" value="InterPro"/>
</dbReference>
<dbReference type="Pfam" id="PF01545">
    <property type="entry name" value="Cation_efflux"/>
    <property type="match status" value="1"/>
</dbReference>
<evidence type="ECO:0000256" key="5">
    <source>
        <dbReference type="ARBA" id="ARBA00022989"/>
    </source>
</evidence>
<dbReference type="NCBIfam" id="NF033827">
    <property type="entry name" value="CDF_efflux_DmeF"/>
    <property type="match status" value="1"/>
</dbReference>
<keyword evidence="3 9" id="KW-0812">Transmembrane</keyword>
<proteinExistence type="predicted"/>
<keyword evidence="4" id="KW-0864">Zinc transport</keyword>
<dbReference type="GO" id="GO:0016020">
    <property type="term" value="C:membrane"/>
    <property type="evidence" value="ECO:0007669"/>
    <property type="project" value="UniProtKB-SubCell"/>
</dbReference>
<dbReference type="GO" id="GO:0006882">
    <property type="term" value="P:intracellular zinc ion homeostasis"/>
    <property type="evidence" value="ECO:0007669"/>
    <property type="project" value="InterPro"/>
</dbReference>
<evidence type="ECO:0000259" key="10">
    <source>
        <dbReference type="Pfam" id="PF01545"/>
    </source>
</evidence>
<keyword evidence="4" id="KW-0862">Zinc</keyword>
<evidence type="ECO:0000313" key="11">
    <source>
        <dbReference type="EMBL" id="AAY51103.1"/>
    </source>
</evidence>
<evidence type="ECO:0000313" key="12">
    <source>
        <dbReference type="Proteomes" id="UP000000420"/>
    </source>
</evidence>
<keyword evidence="7 9" id="KW-0472">Membrane</keyword>
<sequence>MSNTPPLPHCAQPQAFGCGNPLVERSTRKAVVLTALMMVVEIVGGWVLNSMALLADGWHMSSHALALGLALFAYAFARRHARDGRFAFGTWKVEVLGGYTSAILLLGVAGLMAFQSVERLVSPKPVHYPEATAIAVVGLLVNLICAWWLRDSHGHAHHHDHAHGHGHGHGHTHGHGSHGHAHTHGHGDLNLRAAYLHVVADAATSVLAIVALVVGMRWGVTWMDPLMGIVGAVLVTVWAWGLLRSTGRVLLDAEMDAPVVEEIREVIAALPYAARIADLHVWRIGTDRHACLISLVTEATVAAEAIRAALQIHEELVHITVEVQRPEGASAAV</sequence>
<name>A0A0H2XE03_XANC8</name>
<evidence type="ECO:0000256" key="8">
    <source>
        <dbReference type="SAM" id="MobiDB-lite"/>
    </source>
</evidence>
<evidence type="ECO:0000256" key="6">
    <source>
        <dbReference type="ARBA" id="ARBA00023065"/>
    </source>
</evidence>
<protein>
    <submittedName>
        <fullName evidence="11">Heavy metal transporter</fullName>
    </submittedName>
</protein>
<dbReference type="InterPro" id="IPR045316">
    <property type="entry name" value="Msc2-like"/>
</dbReference>